<reference evidence="1" key="1">
    <citation type="journal article" date="2008" name="ISME J.">
        <title>Genomic patterns of recombination, clonal divergence and environment in marine microbial populations.</title>
        <authorList>
            <person name="Konstantinidis K.T."/>
            <person name="Delong E.F."/>
        </authorList>
    </citation>
    <scope>NUCLEOTIDE SEQUENCE</scope>
</reference>
<organism evidence="1">
    <name type="scientific">uncultured marine crenarchaeote HF4000_APKG3B16</name>
    <dbReference type="NCBI Taxonomy" id="455583"/>
    <lineage>
        <taxon>Archaea</taxon>
        <taxon>Nitrososphaerota</taxon>
        <taxon>Nitrososphaeria</taxon>
        <taxon>Nitrosopumilales</taxon>
        <taxon>environmental samples</taxon>
    </lineage>
</organism>
<proteinExistence type="predicted"/>
<name>B3T761_9ARCH</name>
<evidence type="ECO:0000313" key="1">
    <source>
        <dbReference type="EMBL" id="ABZ08420.1"/>
    </source>
</evidence>
<protein>
    <submittedName>
        <fullName evidence="1">Uncharacterized protein</fullName>
    </submittedName>
</protein>
<dbReference type="AlphaFoldDB" id="B3T761"/>
<accession>B3T761</accession>
<gene>
    <name evidence="1" type="ORF">ALOHA_HF4000APKG3B16ctg1g13</name>
</gene>
<sequence>MFSPVFFVFFCSRNVESKHLFSNKFFDIVSQRYSRRIWFGNRSNQFGNLCNLSTFFITQYLILSYCFRKSYYDSATTGKMQNFPYLLQLYL</sequence>
<dbReference type="EMBL" id="EU016628">
    <property type="protein sequence ID" value="ABZ08420.1"/>
    <property type="molecule type" value="Genomic_DNA"/>
</dbReference>